<keyword evidence="13" id="KW-1185">Reference proteome</keyword>
<dbReference type="GO" id="GO:0044611">
    <property type="term" value="C:nuclear pore inner ring"/>
    <property type="evidence" value="ECO:0007669"/>
    <property type="project" value="TreeGrafter"/>
</dbReference>
<keyword evidence="6" id="KW-0906">Nuclear pore complex</keyword>
<proteinExistence type="inferred from homology"/>
<dbReference type="InterPro" id="IPR044840">
    <property type="entry name" value="Nup188"/>
</dbReference>
<dbReference type="Proteomes" id="UP001249851">
    <property type="component" value="Unassembled WGS sequence"/>
</dbReference>
<comment type="similarity">
    <text evidence="8">Belongs to the Nup188 family.</text>
</comment>
<keyword evidence="5" id="KW-0811">Translocation</keyword>
<evidence type="ECO:0000256" key="3">
    <source>
        <dbReference type="ARBA" id="ARBA00022816"/>
    </source>
</evidence>
<evidence type="ECO:0000313" key="13">
    <source>
        <dbReference type="Proteomes" id="UP001249851"/>
    </source>
</evidence>
<dbReference type="Gene3D" id="1.25.10.70">
    <property type="match status" value="1"/>
</dbReference>
<evidence type="ECO:0000313" key="12">
    <source>
        <dbReference type="EMBL" id="KAK2557628.1"/>
    </source>
</evidence>
<dbReference type="PANTHER" id="PTHR31431">
    <property type="entry name" value="NUCLEOPORIN NUP188 HOMOLOG"/>
    <property type="match status" value="1"/>
</dbReference>
<protein>
    <recommendedName>
        <fullName evidence="9">Nucleoporin NUP188</fullName>
    </recommendedName>
</protein>
<dbReference type="Pfam" id="PF10487">
    <property type="entry name" value="Nup188_N"/>
    <property type="match status" value="1"/>
</dbReference>
<dbReference type="GO" id="GO:0006405">
    <property type="term" value="P:RNA export from nucleus"/>
    <property type="evidence" value="ECO:0007669"/>
    <property type="project" value="TreeGrafter"/>
</dbReference>
<feature type="domain" description="Nucleoporin Nup188 N-terminal subdomain III" evidence="11">
    <location>
        <begin position="472"/>
        <end position="730"/>
    </location>
</feature>
<feature type="domain" description="Nucleoporin Nup188 N-terminal" evidence="10">
    <location>
        <begin position="22"/>
        <end position="421"/>
    </location>
</feature>
<evidence type="ECO:0000256" key="8">
    <source>
        <dbReference type="ARBA" id="ARBA00038387"/>
    </source>
</evidence>
<evidence type="ECO:0000256" key="7">
    <source>
        <dbReference type="ARBA" id="ARBA00023242"/>
    </source>
</evidence>
<gene>
    <name evidence="12" type="ORF">P5673_019985</name>
</gene>
<comment type="subcellular location">
    <subcellularLocation>
        <location evidence="1">Nucleus</location>
        <location evidence="1">Nuclear pore complex</location>
    </subcellularLocation>
</comment>
<reference evidence="12" key="2">
    <citation type="journal article" date="2023" name="Science">
        <title>Genomic signatures of disease resistance in endangered staghorn corals.</title>
        <authorList>
            <person name="Vollmer S.V."/>
            <person name="Selwyn J.D."/>
            <person name="Despard B.A."/>
            <person name="Roesel C.L."/>
        </authorList>
    </citation>
    <scope>NUCLEOTIDE SEQUENCE</scope>
    <source>
        <strain evidence="12">K2</strain>
    </source>
</reference>
<accession>A0AAD9V1D2</accession>
<keyword evidence="2" id="KW-0813">Transport</keyword>
<dbReference type="GO" id="GO:0017056">
    <property type="term" value="F:structural constituent of nuclear pore"/>
    <property type="evidence" value="ECO:0007669"/>
    <property type="project" value="InterPro"/>
</dbReference>
<dbReference type="InterPro" id="IPR048883">
    <property type="entry name" value="Nup188_N-subdom_III"/>
</dbReference>
<evidence type="ECO:0000256" key="2">
    <source>
        <dbReference type="ARBA" id="ARBA00022448"/>
    </source>
</evidence>
<evidence type="ECO:0000259" key="11">
    <source>
        <dbReference type="Pfam" id="PF21093"/>
    </source>
</evidence>
<organism evidence="12 13">
    <name type="scientific">Acropora cervicornis</name>
    <name type="common">Staghorn coral</name>
    <dbReference type="NCBI Taxonomy" id="6130"/>
    <lineage>
        <taxon>Eukaryota</taxon>
        <taxon>Metazoa</taxon>
        <taxon>Cnidaria</taxon>
        <taxon>Anthozoa</taxon>
        <taxon>Hexacorallia</taxon>
        <taxon>Scleractinia</taxon>
        <taxon>Astrocoeniina</taxon>
        <taxon>Acroporidae</taxon>
        <taxon>Acropora</taxon>
    </lineage>
</organism>
<dbReference type="EMBL" id="JARQWQ010000048">
    <property type="protein sequence ID" value="KAK2557628.1"/>
    <property type="molecule type" value="Genomic_DNA"/>
</dbReference>
<evidence type="ECO:0000256" key="1">
    <source>
        <dbReference type="ARBA" id="ARBA00004567"/>
    </source>
</evidence>
<comment type="caution">
    <text evidence="12">The sequence shown here is derived from an EMBL/GenBank/DDBJ whole genome shotgun (WGS) entry which is preliminary data.</text>
</comment>
<keyword evidence="7" id="KW-0539">Nucleus</keyword>
<keyword evidence="4" id="KW-0653">Protein transport</keyword>
<name>A0AAD9V1D2_ACRCE</name>
<dbReference type="InterPro" id="IPR018864">
    <property type="entry name" value="Nucleoporin_Nup188_N"/>
</dbReference>
<reference evidence="12" key="1">
    <citation type="journal article" date="2023" name="G3 (Bethesda)">
        <title>Whole genome assembly and annotation of the endangered Caribbean coral Acropora cervicornis.</title>
        <authorList>
            <person name="Selwyn J.D."/>
            <person name="Vollmer S.V."/>
        </authorList>
    </citation>
    <scope>NUCLEOTIDE SEQUENCE</scope>
    <source>
        <strain evidence="12">K2</strain>
    </source>
</reference>
<dbReference type="GO" id="GO:0006606">
    <property type="term" value="P:protein import into nucleus"/>
    <property type="evidence" value="ECO:0007669"/>
    <property type="project" value="TreeGrafter"/>
</dbReference>
<sequence>MAPMVDKCGFQSADTLQKYVSGKPKREKFVVKISKFLDLDESQSLQLFGSYLENEFRGSKQQLLGMLKGEAQTEALLLKIMEYYFEERLHILLCVKFLLSYWQDPRHPYRKEFADCVEAMQDKDVLITKMTEQYKACCLSTVSSSSSLILLLEIILLYYKEFVVPAESLLELAKLFQAQGFGRKQVNRHLFEAQSEALLLQISNLQVLVLIISMDLESLRKGIQEDSCSNHHLVQEKDKLEALDEVFVSWGDQPHHGPVMLAWAVLRYVTMDASQEQFVRKIGSKALQCSVFQYLLGLLKSDEMSRSSPVSNTCKSLIYGLMVVVLALFHEDTLGDLQLLVSVIAQTLTEKGLCLDFWDSDLSTGAGLLLNSARSWFPLQFSPLLELLRSLAGDEESAAKVYEFLDCVTSYTELLRENRLGDVDCSGDKKIWRIVTPRPLYKPFLGSDPQELVMPTGTTGKVAAIDEGPAIIQWNYRYSCWKLFALDIDSFLESVGSGTALEGQNVICIVDLVKEILLNDWSKAVQLKPIITRLYLIIQRCTVSPHPPLQLIGSCLSCLATAALREPHQVWHHLQQTSFLPRCVSVKFSETDKTKIDFLSPSAGNFGSILSTKERPTGNYPVTTATLNLLLKLIQGISVAKVTNIQPINFLDLAACNLFVMREIFTGFHKWRYVRVKDREEIGLRSLQLFNVVLGLHFEHKNAEDMGDEMGLEITDLSSRVAPNFNLDDKVKNKLQFDQDRVNARVKKGTLSLCFLPRSQIALFHLLFAQEFVGPLLFLFNAMLEIYPAQQESNLSANQESMNSFGTPTVLQDSLVPCLLFTEAGQSLLNILGTGVDTVDRLVSLGSSSTGGYALTLVELIKLAFSVLNRLLARKEENDEISPLEEALSTQVVHQLKDKAHTFSTSWGHCQLVTVIASYIYHRLDSQLPTLATLLLKRMCVVAPMSMHASFGAEATPLRDAFVSRLTTLTEDVKLKVVVLEFISTAVETQPGLVELFLDLSSKEDKEFVIGENSCLVAVLDFIDPEKQVEHYIPPQLVSAAYLLLFSLWHDRRDAALTAIRKSPNFWENLSHPLLSGIRSELDEDYRYHLEICCYAFQIISLETYYVTRGQIDDGLKTSMKRFCSEQRYHYWCRFLKAPEPGPIDDGMQDQGEQFEDETLKLLKAWRTFMVVSSSFQTEIFGLDESARRKVILEDILQGLKSQVLRLASVKSIKAAGEVCSLFLMLLKRWKSCLQDLNPVFQCLVDVLEAAHKNDSQLFVHIRVTIFSSISVLLQHARCERLSGSLNRIYAMTLLPLACEPLEYLRGRFSSHEKHQDRVLELSVFIIDEILNILLANPGQWLPVLREHVLFASLVQALDVCIKTREKVGFTEAILHLFLSLSRQPMSAEALAMNGLSQPLCLGLATLSNTAEKEQCLSASDLSGGQRYPSFEQLGPGVFVVPQHALQRKPGSQSQSDHFQPQNWSRVWQLALAVMGSMLRTLRHGFLKEALDFAGVHRERLAEAMNAVRRSQSSEVLTEAEEVSAFLLELGHFFNDWRFALPDVLNILQTRIGVLCQSCVALMTHPRLLAHLLELSKGSGCSAAVSSEAQSADVSLSLSGSFSREMLRTYSYADDDSFRNSPLVSQTQSQLLKILCNSLAMLRHFTPDICGILIDQGMDLDSFPPLLSLGFSSPTVDHEEPLSFGTLLACLNMALSNLGPPDVKSPVRSPVRTLSESLSRSSLMFTMENALVVTLSQACRYLRDPSLDPRVKQFLKRELGSELGNFLGGLFRHFVRRALPPSPAGSTQTSPSGSMRRTPTKALAFTEAPEQKFFKLADVFVKQVLR</sequence>
<keyword evidence="3" id="KW-0509">mRNA transport</keyword>
<dbReference type="PANTHER" id="PTHR31431:SF1">
    <property type="entry name" value="NUCLEOPORIN NUP188"/>
    <property type="match status" value="1"/>
</dbReference>
<evidence type="ECO:0000256" key="6">
    <source>
        <dbReference type="ARBA" id="ARBA00023132"/>
    </source>
</evidence>
<evidence type="ECO:0000256" key="5">
    <source>
        <dbReference type="ARBA" id="ARBA00023010"/>
    </source>
</evidence>
<evidence type="ECO:0000256" key="9">
    <source>
        <dbReference type="ARBA" id="ARBA00040174"/>
    </source>
</evidence>
<dbReference type="Pfam" id="PF21093">
    <property type="entry name" value="Nup188_N-subdom_III"/>
    <property type="match status" value="2"/>
</dbReference>
<dbReference type="GO" id="GO:0051028">
    <property type="term" value="P:mRNA transport"/>
    <property type="evidence" value="ECO:0007669"/>
    <property type="project" value="UniProtKB-KW"/>
</dbReference>
<evidence type="ECO:0000256" key="4">
    <source>
        <dbReference type="ARBA" id="ARBA00022927"/>
    </source>
</evidence>
<evidence type="ECO:0000259" key="10">
    <source>
        <dbReference type="Pfam" id="PF10487"/>
    </source>
</evidence>
<feature type="domain" description="Nucleoporin Nup188 N-terminal subdomain III" evidence="11">
    <location>
        <begin position="780"/>
        <end position="999"/>
    </location>
</feature>